<evidence type="ECO:0000256" key="4">
    <source>
        <dbReference type="ARBA" id="ARBA00022870"/>
    </source>
</evidence>
<dbReference type="KEGG" id="vg:6264434"/>
<dbReference type="RefSeq" id="YP_001876438.1">
    <property type="nucleotide sequence ID" value="NC_010646.1"/>
</dbReference>
<evidence type="ECO:0000256" key="6">
    <source>
        <dbReference type="ARBA" id="ARBA00023136"/>
    </source>
</evidence>
<evidence type="ECO:0000256" key="2">
    <source>
        <dbReference type="ARBA" id="ARBA00022703"/>
    </source>
</evidence>
<dbReference type="GO" id="GO:0016020">
    <property type="term" value="C:membrane"/>
    <property type="evidence" value="ECO:0007669"/>
    <property type="project" value="InterPro"/>
</dbReference>
<dbReference type="InterPro" id="IPR003873">
    <property type="entry name" value="E_protein_CoV"/>
</dbReference>
<keyword evidence="3" id="KW-1040">Host Golgi apparatus</keyword>
<organism evidence="8 9">
    <name type="scientific">Beluga whale coronavirus (strain SW1)</name>
    <name type="common">BwCoV</name>
    <dbReference type="NCBI Taxonomy" id="694015"/>
    <lineage>
        <taxon>Viruses</taxon>
        <taxon>Riboviria</taxon>
        <taxon>Orthornavirae</taxon>
        <taxon>Pisuviricota</taxon>
        <taxon>Pisoniviricetes</taxon>
        <taxon>Nidovirales</taxon>
        <taxon>Cornidovirineae</taxon>
        <taxon>Coronaviridae</taxon>
        <taxon>Orthocoronavirinae</taxon>
        <taxon>Gammacoronavirus</taxon>
        <taxon>Cegacovirus</taxon>
        <taxon>Gammacoronavirus delphinapteri</taxon>
    </lineage>
</organism>
<dbReference type="PROSITE" id="PS51926">
    <property type="entry name" value="COV_E"/>
    <property type="match status" value="1"/>
</dbReference>
<keyword evidence="6 7" id="KW-0472">Membrane</keyword>
<evidence type="ECO:0000313" key="9">
    <source>
        <dbReference type="Proteomes" id="UP000125413"/>
    </source>
</evidence>
<protein>
    <submittedName>
        <fullName evidence="8">Small membrane protein</fullName>
    </submittedName>
</protein>
<keyword evidence="2" id="KW-0053">Apoptosis</keyword>
<keyword evidence="4" id="KW-1043">Host membrane</keyword>
<dbReference type="Pfam" id="PF03620">
    <property type="entry name" value="IBV_3C"/>
    <property type="match status" value="1"/>
</dbReference>
<evidence type="ECO:0000256" key="5">
    <source>
        <dbReference type="ARBA" id="ARBA00022989"/>
    </source>
</evidence>
<dbReference type="GO" id="GO:0046760">
    <property type="term" value="P:viral budding from Golgi membrane"/>
    <property type="evidence" value="ECO:0007669"/>
    <property type="project" value="InterPro"/>
</dbReference>
<evidence type="ECO:0000256" key="1">
    <source>
        <dbReference type="ARBA" id="ARBA00022692"/>
    </source>
</evidence>
<evidence type="ECO:0000256" key="3">
    <source>
        <dbReference type="ARBA" id="ARBA00022812"/>
    </source>
</evidence>
<feature type="transmembrane region" description="Helical" evidence="7">
    <location>
        <begin position="12"/>
        <end position="31"/>
    </location>
</feature>
<accession>B2BW34</accession>
<dbReference type="Proteomes" id="UP000125413">
    <property type="component" value="Segment"/>
</dbReference>
<reference evidence="8 9" key="1">
    <citation type="journal article" date="2008" name="J. Virol.">
        <title>Identification of a novel coronavirus from a beluga whale by using a panviral microarray.</title>
        <authorList>
            <person name="Mihindukulasuriya K.A."/>
            <person name="Wu G."/>
            <person name="St Leger J."/>
            <person name="Nordhausen R.W."/>
            <person name="Wang D."/>
        </authorList>
    </citation>
    <scope>NUCLEOTIDE SEQUENCE [LARGE SCALE GENOMIC DNA]</scope>
    <source>
        <strain evidence="8">SW1</strain>
    </source>
</reference>
<name>B2BW34_BWCOV</name>
<dbReference type="TCDB" id="1.A.99.1.3">
    <property type="family name" value="the infectious bronchitis virus envelope small membrane protein e (ibv-e) family"/>
</dbReference>
<keyword evidence="9" id="KW-1185">Reference proteome</keyword>
<dbReference type="InterPro" id="IPR005296">
    <property type="entry name" value="IBV_3C"/>
</dbReference>
<evidence type="ECO:0000256" key="7">
    <source>
        <dbReference type="SAM" id="Phobius"/>
    </source>
</evidence>
<evidence type="ECO:0000313" key="8">
    <source>
        <dbReference type="EMBL" id="ABW87821.1"/>
    </source>
</evidence>
<sequence>MSAISDWFYANGMFFSCLYILLGLIAIYIVGKVLTVFVQAIDVCLLFCKGWAVDPSVRLVSYAYGVLPKQPKLNFEDIERVPLSFPRNSKDGEYV</sequence>
<proteinExistence type="predicted"/>
<keyword evidence="5 7" id="KW-1133">Transmembrane helix</keyword>
<dbReference type="EMBL" id="EU111742">
    <property type="protein sequence ID" value="ABW87821.1"/>
    <property type="molecule type" value="Genomic_RNA"/>
</dbReference>
<dbReference type="GeneID" id="6264434"/>
<keyword evidence="1 7" id="KW-0812">Transmembrane</keyword>